<evidence type="ECO:0000256" key="1">
    <source>
        <dbReference type="ARBA" id="ARBA00022664"/>
    </source>
</evidence>
<dbReference type="SUPFAM" id="SSF57756">
    <property type="entry name" value="Retrovirus zinc finger-like domains"/>
    <property type="match status" value="1"/>
</dbReference>
<gene>
    <name evidence="8" type="ORF">SCHPADRAFT_992991</name>
</gene>
<feature type="region of interest" description="Disordered" evidence="6">
    <location>
        <begin position="432"/>
        <end position="452"/>
    </location>
</feature>
<keyword evidence="1" id="KW-0507">mRNA processing</keyword>
<dbReference type="STRING" id="27342.A0A0H2SQ72"/>
<dbReference type="InterPro" id="IPR006768">
    <property type="entry name" value="Cwf19-like_C_dom-1"/>
</dbReference>
<evidence type="ECO:0000256" key="6">
    <source>
        <dbReference type="SAM" id="MobiDB-lite"/>
    </source>
</evidence>
<feature type="compositionally biased region" description="Basic and acidic residues" evidence="6">
    <location>
        <begin position="347"/>
        <end position="357"/>
    </location>
</feature>
<dbReference type="InterPro" id="IPR036875">
    <property type="entry name" value="Znf_CCHC_sf"/>
</dbReference>
<keyword evidence="3 5" id="KW-0863">Zinc-finger</keyword>
<evidence type="ECO:0000256" key="4">
    <source>
        <dbReference type="ARBA" id="ARBA00022833"/>
    </source>
</evidence>
<dbReference type="InterPro" id="IPR006767">
    <property type="entry name" value="Cwf19-like_C_dom-2"/>
</dbReference>
<dbReference type="AlphaFoldDB" id="A0A0H2SQ72"/>
<keyword evidence="4" id="KW-0862">Zinc</keyword>
<dbReference type="InterPro" id="IPR040194">
    <property type="entry name" value="Cwf19-like"/>
</dbReference>
<dbReference type="GO" id="GO:0061632">
    <property type="term" value="F:RNA lariat debranching enzyme activator activity"/>
    <property type="evidence" value="ECO:0007669"/>
    <property type="project" value="TreeGrafter"/>
</dbReference>
<dbReference type="SUPFAM" id="SSF54197">
    <property type="entry name" value="HIT-like"/>
    <property type="match status" value="1"/>
</dbReference>
<dbReference type="CDD" id="cd07380">
    <property type="entry name" value="MPP_CWF19_N"/>
    <property type="match status" value="1"/>
</dbReference>
<dbReference type="GO" id="GO:0000398">
    <property type="term" value="P:mRNA splicing, via spliceosome"/>
    <property type="evidence" value="ECO:0007669"/>
    <property type="project" value="TreeGrafter"/>
</dbReference>
<feature type="region of interest" description="Disordered" evidence="6">
    <location>
        <begin position="667"/>
        <end position="687"/>
    </location>
</feature>
<reference evidence="8 9" key="1">
    <citation type="submission" date="2015-04" db="EMBL/GenBank/DDBJ databases">
        <title>Complete genome sequence of Schizopora paradoxa KUC8140, a cosmopolitan wood degrader in East Asia.</title>
        <authorList>
            <consortium name="DOE Joint Genome Institute"/>
            <person name="Min B."/>
            <person name="Park H."/>
            <person name="Jang Y."/>
            <person name="Kim J.-J."/>
            <person name="Kim K.H."/>
            <person name="Pangilinan J."/>
            <person name="Lipzen A."/>
            <person name="Riley R."/>
            <person name="Grigoriev I.V."/>
            <person name="Spatafora J.W."/>
            <person name="Choi I.-G."/>
        </authorList>
    </citation>
    <scope>NUCLEOTIDE SEQUENCE [LARGE SCALE GENOMIC DNA]</scope>
    <source>
        <strain evidence="8 9">KUC8140</strain>
    </source>
</reference>
<dbReference type="SMART" id="SM00343">
    <property type="entry name" value="ZnF_C2HC"/>
    <property type="match status" value="3"/>
</dbReference>
<evidence type="ECO:0000313" key="9">
    <source>
        <dbReference type="Proteomes" id="UP000053477"/>
    </source>
</evidence>
<protein>
    <recommendedName>
        <fullName evidence="7">CCHC-type domain-containing protein</fullName>
    </recommendedName>
</protein>
<feature type="region of interest" description="Disordered" evidence="6">
    <location>
        <begin position="338"/>
        <end position="357"/>
    </location>
</feature>
<dbReference type="PANTHER" id="PTHR12072">
    <property type="entry name" value="CWF19, CELL CYCLE CONTROL PROTEIN"/>
    <property type="match status" value="1"/>
</dbReference>
<feature type="domain" description="CCHC-type" evidence="7">
    <location>
        <begin position="385"/>
        <end position="400"/>
    </location>
</feature>
<proteinExistence type="predicted"/>
<dbReference type="InterPro" id="IPR036265">
    <property type="entry name" value="HIT-like_sf"/>
</dbReference>
<accession>A0A0H2SQ72</accession>
<feature type="compositionally biased region" description="Polar residues" evidence="6">
    <location>
        <begin position="292"/>
        <end position="315"/>
    </location>
</feature>
<dbReference type="Gene3D" id="4.10.60.10">
    <property type="entry name" value="Zinc finger, CCHC-type"/>
    <property type="match status" value="1"/>
</dbReference>
<evidence type="ECO:0000256" key="3">
    <source>
        <dbReference type="ARBA" id="ARBA00022771"/>
    </source>
</evidence>
<dbReference type="Proteomes" id="UP000053477">
    <property type="component" value="Unassembled WGS sequence"/>
</dbReference>
<dbReference type="Pfam" id="PF04677">
    <property type="entry name" value="CwfJ_C_1"/>
    <property type="match status" value="1"/>
</dbReference>
<name>A0A0H2SQ72_9AGAM</name>
<dbReference type="FunCoup" id="A0A0H2SQ72">
    <property type="interactions" value="988"/>
</dbReference>
<dbReference type="PROSITE" id="PS50158">
    <property type="entry name" value="ZF_CCHC"/>
    <property type="match status" value="1"/>
</dbReference>
<dbReference type="InterPro" id="IPR025829">
    <property type="entry name" value="Zn_knuckle_CX2CX3GHX4C"/>
</dbReference>
<evidence type="ECO:0000256" key="2">
    <source>
        <dbReference type="ARBA" id="ARBA00022723"/>
    </source>
</evidence>
<organism evidence="8 9">
    <name type="scientific">Schizopora paradoxa</name>
    <dbReference type="NCBI Taxonomy" id="27342"/>
    <lineage>
        <taxon>Eukaryota</taxon>
        <taxon>Fungi</taxon>
        <taxon>Dikarya</taxon>
        <taxon>Basidiomycota</taxon>
        <taxon>Agaricomycotina</taxon>
        <taxon>Agaricomycetes</taxon>
        <taxon>Hymenochaetales</taxon>
        <taxon>Schizoporaceae</taxon>
        <taxon>Schizopora</taxon>
    </lineage>
</organism>
<sequence length="687" mass="75089">MSTTTTTNSSAKVLAVGSAVGSYKELFAKVKAIDAKHGKFDLVLCVGDFFGPDAEGGELPQLLNDEVEVPIPCYIMQGEHPVPQAAIEKFATSGSEICKNVFLMSKSGLFTTSQGLRIACLGGKFDERVYFTSEAPLGFSDPYFSQQTVDKLLSNITTTSAPSTSKKSQAQSLAALMQSTSPTSHLVDILISNVWPAGVGRESTSAPSAFKDPNHIVHQLDDVVRRAMPRYHFACGAGDPPQFWEREPFVWEDEEGRVSRFVALGAFGGNSGAAKKPRWFYAFTIAHNASSSSQQKPASVTANPFTSRTMTSKSSSVHKRPFETSESQNFIFGDVQQAANNKRPRQEKHEGGKPPEGYKCRRCESTEHFISDCPERTKPPEGYVCKICNVEGHLVRDCPERHATGDTGGRRPPKGYVCRACASELHLIQDCPVAKQSSNPRGPRNRDRGPPKEIDPSECWFCLSNPNVAKHLIVSIGSECYLTLPKGQIIPTGEYAHADNTRVPGGGHALIVPIAHFPTLPAVPPDVAPPIIAEMDKYKAGLRNLYAKHGCVPVVLEVSILTAKGGHAHVAIVPVPLHLKDDVEKAFLEEGKQAGISFEEDADEALESCTKEQGNYFRVDLPDGRKMVHVIKQSEPFRLQFGRQVVCNLLNMPERLDWKLCAQSESEEKDDAGAFKSAFAPFDTTQE</sequence>
<evidence type="ECO:0000256" key="5">
    <source>
        <dbReference type="PROSITE-ProRule" id="PRU00047"/>
    </source>
</evidence>
<dbReference type="InParanoid" id="A0A0H2SQ72"/>
<dbReference type="GO" id="GO:0008270">
    <property type="term" value="F:zinc ion binding"/>
    <property type="evidence" value="ECO:0007669"/>
    <property type="project" value="UniProtKB-KW"/>
</dbReference>
<dbReference type="GO" id="GO:0071014">
    <property type="term" value="C:post-mRNA release spliceosomal complex"/>
    <property type="evidence" value="ECO:0007669"/>
    <property type="project" value="TreeGrafter"/>
</dbReference>
<dbReference type="EMBL" id="KQ085888">
    <property type="protein sequence ID" value="KLO19221.1"/>
    <property type="molecule type" value="Genomic_DNA"/>
</dbReference>
<evidence type="ECO:0000259" key="7">
    <source>
        <dbReference type="PROSITE" id="PS50158"/>
    </source>
</evidence>
<keyword evidence="2" id="KW-0479">Metal-binding</keyword>
<evidence type="ECO:0000313" key="8">
    <source>
        <dbReference type="EMBL" id="KLO19221.1"/>
    </source>
</evidence>
<dbReference type="GO" id="GO:0003676">
    <property type="term" value="F:nucleic acid binding"/>
    <property type="evidence" value="ECO:0007669"/>
    <property type="project" value="InterPro"/>
</dbReference>
<dbReference type="Pfam" id="PF13696">
    <property type="entry name" value="zf-CCHC_2"/>
    <property type="match status" value="2"/>
</dbReference>
<dbReference type="OrthoDB" id="444325at2759"/>
<feature type="region of interest" description="Disordered" evidence="6">
    <location>
        <begin position="292"/>
        <end position="323"/>
    </location>
</feature>
<dbReference type="InterPro" id="IPR001878">
    <property type="entry name" value="Znf_CCHC"/>
</dbReference>
<keyword evidence="9" id="KW-1185">Reference proteome</keyword>
<dbReference type="Pfam" id="PF04676">
    <property type="entry name" value="CwfJ_C_2"/>
    <property type="match status" value="1"/>
</dbReference>
<dbReference type="PANTHER" id="PTHR12072:SF4">
    <property type="entry name" value="CWF19-LIKE PROTEIN 1"/>
    <property type="match status" value="1"/>
</dbReference>